<organism evidence="2 3">
    <name type="scientific">Leptotrichia trevisanii</name>
    <dbReference type="NCBI Taxonomy" id="109328"/>
    <lineage>
        <taxon>Bacteria</taxon>
        <taxon>Fusobacteriati</taxon>
        <taxon>Fusobacteriota</taxon>
        <taxon>Fusobacteriia</taxon>
        <taxon>Fusobacteriales</taxon>
        <taxon>Leptotrichiaceae</taxon>
        <taxon>Leptotrichia</taxon>
    </lineage>
</organism>
<dbReference type="RefSeq" id="WP_146996680.1">
    <property type="nucleotide sequence ID" value="NZ_AP019840.1"/>
</dbReference>
<dbReference type="Proteomes" id="UP000321378">
    <property type="component" value="Chromosome"/>
</dbReference>
<proteinExistence type="inferred from homology"/>
<evidence type="ECO:0000313" key="2">
    <source>
        <dbReference type="EMBL" id="BBM52378.1"/>
    </source>
</evidence>
<gene>
    <name evidence="2" type="ORF">JMUB3935_1356</name>
</gene>
<reference evidence="2 3" key="1">
    <citation type="submission" date="2019-07" db="EMBL/GenBank/DDBJ databases">
        <title>Complete Genome Sequence of Leptotrichia trevisanii Strain JMUB3935.</title>
        <authorList>
            <person name="Watanabe S."/>
            <person name="Cui L."/>
        </authorList>
    </citation>
    <scope>NUCLEOTIDE SEQUENCE [LARGE SCALE GENOMIC DNA]</scope>
    <source>
        <strain evidence="2 3">JMUB3935</strain>
    </source>
</reference>
<protein>
    <submittedName>
        <fullName evidence="2">Transposase</fullName>
    </submittedName>
</protein>
<dbReference type="EMBL" id="AP019840">
    <property type="protein sequence ID" value="BBM52378.1"/>
    <property type="molecule type" value="Genomic_DNA"/>
</dbReference>
<dbReference type="NCBIfam" id="NF033529">
    <property type="entry name" value="transpos_ISLre2"/>
    <property type="match status" value="1"/>
</dbReference>
<dbReference type="AlphaFoldDB" id="A0A510KKY4"/>
<accession>A0A510KKY4</accession>
<sequence>MIRLSDFSSLVKTFFKNIFSFRLPFEQQFKLFVSKAFETLFRVYVKRVDDAFFHSDERKDKFKSKGFVKRTVTTAFGHVTFERRKYVDKKTGIHYYIDEKIGLKRYRRLSEELIFTILFEYQYTTASFLAKTYGVSRATVYNLVNSFEMPKLDIERFERDDDSPVYMEIDEDHMKCRRSKNTYMRLVSIHRGIEEICRDRNKLIDKHTIMFPTSVPLEEVSEYVLNYLEKRYNMDKKKLIVNSDGGIWIESFVGELRIYNPIHIYDKFHLVKAIVEISKKDKEISKNLYRWLEKDNFAELENFYENFKEKENVSQRRKEQMKMLLNQYEKIKRIYTEEDYIGSRTEALVSHECSRFLSSRPKAFSRRKIKARALYHTFFANYGKNREKAYELYFSSKRTSSLEKVIEMECFPEIVNETGKSTNIPYLRGGECPIREVLKEISQSKIFKKKQSKEICCGI</sequence>
<comment type="similarity">
    <text evidence="1">Belongs to the UPF0236 family.</text>
</comment>
<evidence type="ECO:0000313" key="3">
    <source>
        <dbReference type="Proteomes" id="UP000321378"/>
    </source>
</evidence>
<evidence type="ECO:0000256" key="1">
    <source>
        <dbReference type="ARBA" id="ARBA00006539"/>
    </source>
</evidence>
<name>A0A510KKY4_9FUSO</name>
<dbReference type="Pfam" id="PF06782">
    <property type="entry name" value="UPF0236"/>
    <property type="match status" value="1"/>
</dbReference>
<dbReference type="InterPro" id="IPR009620">
    <property type="entry name" value="UPF0236"/>
</dbReference>